<sequence length="230" mass="24594">MLPPHKTRELARSLVASEADAATTPLHTEPATVRAYERLRRQLGAPVGIDGFQALASRALALAKSESPRLSTVQVTPNGGLRGLSEVESQAKTDEDGEAGIILIAQLLGLFLTFLGEATTLRLIEDLRLQSDIRTVSTTSTADTTNSAADGPAMAAAFEDLLLEIDRLRSVSERIETLADKHPDMEDGLVSVAGNIRSIASVLDVFTLIRSKAGGSQEDGLNPETNRYMN</sequence>
<dbReference type="Proteomes" id="UP000239735">
    <property type="component" value="Unassembled WGS sequence"/>
</dbReference>
<accession>A0A2N9L4L1</accession>
<evidence type="ECO:0000313" key="1">
    <source>
        <dbReference type="EMBL" id="SPE17905.1"/>
    </source>
</evidence>
<dbReference type="AlphaFoldDB" id="A0A2N9L4L1"/>
<proteinExistence type="predicted"/>
<name>A0A2N9L4L1_9BACT</name>
<dbReference type="EMBL" id="OKRB01000022">
    <property type="protein sequence ID" value="SPE17905.1"/>
    <property type="molecule type" value="Genomic_DNA"/>
</dbReference>
<gene>
    <name evidence="1" type="ORF">SBA5_1180004</name>
</gene>
<evidence type="ECO:0000313" key="2">
    <source>
        <dbReference type="Proteomes" id="UP000239735"/>
    </source>
</evidence>
<organism evidence="1 2">
    <name type="scientific">Candidatus Sulfuritelmatomonas gaucii</name>
    <dbReference type="NCBI Taxonomy" id="2043161"/>
    <lineage>
        <taxon>Bacteria</taxon>
        <taxon>Pseudomonadati</taxon>
        <taxon>Acidobacteriota</taxon>
        <taxon>Terriglobia</taxon>
        <taxon>Terriglobales</taxon>
        <taxon>Acidobacteriaceae</taxon>
        <taxon>Candidatus Sulfuritelmatomonas</taxon>
    </lineage>
</organism>
<reference evidence="2" key="1">
    <citation type="submission" date="2018-02" db="EMBL/GenBank/DDBJ databases">
        <authorList>
            <person name="Hausmann B."/>
        </authorList>
    </citation>
    <scope>NUCLEOTIDE SEQUENCE [LARGE SCALE GENOMIC DNA]</scope>
    <source>
        <strain evidence="2">Peat soil MAG SbA5</strain>
    </source>
</reference>
<protein>
    <submittedName>
        <fullName evidence="1">Uncharacterized protein</fullName>
    </submittedName>
</protein>